<dbReference type="RefSeq" id="WP_010725962.1">
    <property type="nucleotide sequence ID" value="NZ_KZ846102.1"/>
</dbReference>
<dbReference type="Gene3D" id="1.20.1170.10">
    <property type="match status" value="1"/>
</dbReference>
<feature type="compositionally biased region" description="Basic and acidic residues" evidence="1">
    <location>
        <begin position="47"/>
        <end position="63"/>
    </location>
</feature>
<dbReference type="Proteomes" id="UP000253144">
    <property type="component" value="Unassembled WGS sequence"/>
</dbReference>
<protein>
    <submittedName>
        <fullName evidence="2">Uncharacterized protein</fullName>
    </submittedName>
</protein>
<name>A0A3F3NIN6_ENTFC</name>
<evidence type="ECO:0000313" key="2">
    <source>
        <dbReference type="EMBL" id="RBS25081.1"/>
    </source>
</evidence>
<feature type="compositionally biased region" description="Low complexity" evidence="1">
    <location>
        <begin position="64"/>
        <end position="91"/>
    </location>
</feature>
<proteinExistence type="predicted"/>
<evidence type="ECO:0000313" key="3">
    <source>
        <dbReference type="Proteomes" id="UP000253144"/>
    </source>
</evidence>
<sequence>MKKVLIGIGVVVGLFFLSAIVAGVAGAGKGSEKDTPKQTETSTKVSSSKEEQSKEAESKEKDSSSSSSSVSESSSQEASSTQASSTEAASADQKEALQNLITNWTYLKTDLSGFPREYVVKHLQKDLAGKNFDLTMVGFAPDSLPVTSGNTLANFINEAKTFATDPNTDETSYQNRINEMIAEATTQIQQLKDLKANM</sequence>
<accession>A0A3F3NIN6</accession>
<gene>
    <name evidence="2" type="ORF">EB12_02941</name>
</gene>
<comment type="caution">
    <text evidence="2">The sequence shown here is derived from an EMBL/GenBank/DDBJ whole genome shotgun (WGS) entry which is preliminary data.</text>
</comment>
<dbReference type="AlphaFoldDB" id="A0A3F3NIN6"/>
<reference evidence="2 3" key="1">
    <citation type="submission" date="2015-06" db="EMBL/GenBank/DDBJ databases">
        <title>The Genome Sequence of Enterococcus faecium 131EA1.</title>
        <authorList>
            <consortium name="The Broad Institute Genomics Platform"/>
            <consortium name="The Broad Institute Genome Sequencing Center for Infectious Disease"/>
            <person name="Earl A.M."/>
            <person name="Van Tyne D."/>
            <person name="Lebreton F."/>
            <person name="Saavedra J.T."/>
            <person name="Gilmore M.S."/>
            <person name="Manson Mcguire A."/>
            <person name="Clock S."/>
            <person name="Crupain M."/>
            <person name="Rangan U."/>
            <person name="Young S."/>
            <person name="Abouelleil A."/>
            <person name="Cao P."/>
            <person name="Chapman S.B."/>
            <person name="Griggs A."/>
            <person name="Priest M."/>
            <person name="Shea T."/>
            <person name="Wortman J."/>
            <person name="Nusbaum C."/>
            <person name="Birren B."/>
        </authorList>
    </citation>
    <scope>NUCLEOTIDE SEQUENCE [LARGE SCALE GENOMIC DNA]</scope>
    <source>
        <strain evidence="2 3">131EA1</strain>
    </source>
</reference>
<evidence type="ECO:0000256" key="1">
    <source>
        <dbReference type="SAM" id="MobiDB-lite"/>
    </source>
</evidence>
<feature type="region of interest" description="Disordered" evidence="1">
    <location>
        <begin position="27"/>
        <end position="91"/>
    </location>
</feature>
<dbReference type="EMBL" id="LEQJ01000027">
    <property type="protein sequence ID" value="RBS25081.1"/>
    <property type="molecule type" value="Genomic_DNA"/>
</dbReference>
<organism evidence="2 3">
    <name type="scientific">Enterococcus faecium</name>
    <name type="common">Streptococcus faecium</name>
    <dbReference type="NCBI Taxonomy" id="1352"/>
    <lineage>
        <taxon>Bacteria</taxon>
        <taxon>Bacillati</taxon>
        <taxon>Bacillota</taxon>
        <taxon>Bacilli</taxon>
        <taxon>Lactobacillales</taxon>
        <taxon>Enterococcaceae</taxon>
        <taxon>Enterococcus</taxon>
    </lineage>
</organism>